<dbReference type="EMBL" id="BLZR01000001">
    <property type="protein sequence ID" value="GFP76670.1"/>
    <property type="molecule type" value="Genomic_DNA"/>
</dbReference>
<dbReference type="PANTHER" id="PTHR39328:SF1">
    <property type="entry name" value="BLL2871 PROTEIN"/>
    <property type="match status" value="1"/>
</dbReference>
<reference evidence="2 3" key="1">
    <citation type="submission" date="2020-07" db="EMBL/GenBank/DDBJ databases">
        <title>A new beta-1,3-glucan-decomposing anaerobic bacterium isolated from anoxic soil subjected to biological soil disinfestation.</title>
        <authorList>
            <person name="Ueki A."/>
            <person name="Tonouchi A."/>
        </authorList>
    </citation>
    <scope>NUCLEOTIDE SEQUENCE [LARGE SCALE GENOMIC DNA]</scope>
    <source>
        <strain evidence="2 3">TW1</strain>
    </source>
</reference>
<dbReference type="AlphaFoldDB" id="A0A6V8SI86"/>
<evidence type="ECO:0000259" key="1">
    <source>
        <dbReference type="Pfam" id="PF08823"/>
    </source>
</evidence>
<feature type="domain" description="Putative peptidoglycan binding" evidence="1">
    <location>
        <begin position="215"/>
        <end position="288"/>
    </location>
</feature>
<gene>
    <name evidence="2" type="ORF">bsdtw1_02773</name>
</gene>
<dbReference type="SUPFAM" id="SSF56235">
    <property type="entry name" value="N-terminal nucleophile aminohydrolases (Ntn hydrolases)"/>
    <property type="match status" value="1"/>
</dbReference>
<evidence type="ECO:0000313" key="2">
    <source>
        <dbReference type="EMBL" id="GFP76670.1"/>
    </source>
</evidence>
<dbReference type="Proteomes" id="UP000580568">
    <property type="component" value="Unassembled WGS sequence"/>
</dbReference>
<dbReference type="Pfam" id="PF06267">
    <property type="entry name" value="DUF1028"/>
    <property type="match status" value="1"/>
</dbReference>
<dbReference type="Pfam" id="PF08823">
    <property type="entry name" value="PG_binding_2"/>
    <property type="match status" value="1"/>
</dbReference>
<proteinExistence type="predicted"/>
<name>A0A6V8SI86_9CLOT</name>
<evidence type="ECO:0000313" key="3">
    <source>
        <dbReference type="Proteomes" id="UP000580568"/>
    </source>
</evidence>
<dbReference type="InterPro" id="IPR010430">
    <property type="entry name" value="DUF1028"/>
</dbReference>
<sequence length="297" mass="33061">MIPNKDHLVATFSIVGYDPEAKEWGVAVQSKFLGVGALVPWAKAGVGAIATQSWCNTSFGPEGLKLLEEGLSAEKVLEKLLENDEQREYRQVGIVDAKGKGATFTGKECFNWAGGIGGENFACQGNILVNPETVEALADTFKNTKGDLAERLVAALDRAQSAGGDSRGKQSAALLVVKDKGGYGGFNDRYIDLRVDDHVEPIKELKRLLDLYKLYFYKTKPGNLVKIEGELILEIKEVLKKTGYFDGEIDEKFDDQFKDGLKRFYLTENFDERYREDDNIDIEVLAFLRELAKKSEE</sequence>
<protein>
    <recommendedName>
        <fullName evidence="1">Putative peptidoglycan binding domain-containing protein</fullName>
    </recommendedName>
</protein>
<accession>A0A6V8SI86</accession>
<dbReference type="RefSeq" id="WP_183278082.1">
    <property type="nucleotide sequence ID" value="NZ_BLZR01000001.1"/>
</dbReference>
<dbReference type="InterPro" id="IPR014927">
    <property type="entry name" value="PG-bd_2"/>
</dbReference>
<dbReference type="InterPro" id="IPR029055">
    <property type="entry name" value="Ntn_hydrolases_N"/>
</dbReference>
<dbReference type="Gene3D" id="3.60.20.10">
    <property type="entry name" value="Glutamine Phosphoribosylpyrophosphate, subunit 1, domain 1"/>
    <property type="match status" value="1"/>
</dbReference>
<dbReference type="PANTHER" id="PTHR39328">
    <property type="entry name" value="BLL2871 PROTEIN"/>
    <property type="match status" value="1"/>
</dbReference>
<organism evidence="2 3">
    <name type="scientific">Clostridium fungisolvens</name>
    <dbReference type="NCBI Taxonomy" id="1604897"/>
    <lineage>
        <taxon>Bacteria</taxon>
        <taxon>Bacillati</taxon>
        <taxon>Bacillota</taxon>
        <taxon>Clostridia</taxon>
        <taxon>Eubacteriales</taxon>
        <taxon>Clostridiaceae</taxon>
        <taxon>Clostridium</taxon>
    </lineage>
</organism>
<keyword evidence="3" id="KW-1185">Reference proteome</keyword>
<comment type="caution">
    <text evidence="2">The sequence shown here is derived from an EMBL/GenBank/DDBJ whole genome shotgun (WGS) entry which is preliminary data.</text>
</comment>